<comment type="caution">
    <text evidence="10">The sequence shown here is derived from an EMBL/GenBank/DDBJ whole genome shotgun (WGS) entry which is preliminary data.</text>
</comment>
<keyword evidence="2" id="KW-1003">Cell membrane</keyword>
<keyword evidence="5 8" id="KW-0472">Membrane</keyword>
<dbReference type="Proteomes" id="UP001215280">
    <property type="component" value="Unassembled WGS sequence"/>
</dbReference>
<evidence type="ECO:0000259" key="9">
    <source>
        <dbReference type="Pfam" id="PF20238"/>
    </source>
</evidence>
<dbReference type="EMBL" id="JARJLG010000002">
    <property type="protein sequence ID" value="KAJ7783532.1"/>
    <property type="molecule type" value="Genomic_DNA"/>
</dbReference>
<keyword evidence="4" id="KW-0732">Signal</keyword>
<evidence type="ECO:0000256" key="8">
    <source>
        <dbReference type="SAM" id="Phobius"/>
    </source>
</evidence>
<comment type="subcellular location">
    <subcellularLocation>
        <location evidence="1">Cell membrane</location>
        <topology evidence="1">Lipid-anchor</topology>
        <topology evidence="1">GPI-anchor</topology>
    </subcellularLocation>
</comment>
<dbReference type="PANTHER" id="PTHR34992">
    <property type="entry name" value="HYPHAL ANASTAMOSIS-7 PROTEIN"/>
    <property type="match status" value="1"/>
</dbReference>
<dbReference type="InterPro" id="IPR046530">
    <property type="entry name" value="BIM1-like_dom"/>
</dbReference>
<keyword evidence="8" id="KW-0812">Transmembrane</keyword>
<dbReference type="GO" id="GO:0098552">
    <property type="term" value="C:side of membrane"/>
    <property type="evidence" value="ECO:0007669"/>
    <property type="project" value="UniProtKB-KW"/>
</dbReference>
<evidence type="ECO:0000313" key="11">
    <source>
        <dbReference type="Proteomes" id="UP001215280"/>
    </source>
</evidence>
<sequence>MLASFFALANAHFQLQFPIPRGPFVEDSEPTFCDGYDDVTSNRTTFPLTGGFFSLNSEHTSWTAGVTLSTKENSTSFNDFSIIVPFFKLSGEGLFCIPLDLSATNATGLSDGLNVTLEIVYDGGDGELYQCADLTLSSTATIPSNVTCVNGTATSSSGSVSATSSATTTPSSSLALRVHGGYLALLLALFVGVAAVAV</sequence>
<gene>
    <name evidence="10" type="ORF">DFH07DRAFT_726859</name>
</gene>
<evidence type="ECO:0000313" key="10">
    <source>
        <dbReference type="EMBL" id="KAJ7783532.1"/>
    </source>
</evidence>
<organism evidence="10 11">
    <name type="scientific">Mycena maculata</name>
    <dbReference type="NCBI Taxonomy" id="230809"/>
    <lineage>
        <taxon>Eukaryota</taxon>
        <taxon>Fungi</taxon>
        <taxon>Dikarya</taxon>
        <taxon>Basidiomycota</taxon>
        <taxon>Agaricomycotina</taxon>
        <taxon>Agaricomycetes</taxon>
        <taxon>Agaricomycetidae</taxon>
        <taxon>Agaricales</taxon>
        <taxon>Marasmiineae</taxon>
        <taxon>Mycenaceae</taxon>
        <taxon>Mycena</taxon>
    </lineage>
</organism>
<evidence type="ECO:0000256" key="4">
    <source>
        <dbReference type="ARBA" id="ARBA00022729"/>
    </source>
</evidence>
<protein>
    <recommendedName>
        <fullName evidence="9">Copper acquisition factor BIM1-like domain-containing protein</fullName>
    </recommendedName>
</protein>
<feature type="domain" description="Copper acquisition factor BIM1-like" evidence="9">
    <location>
        <begin position="10"/>
        <end position="152"/>
    </location>
</feature>
<dbReference type="AlphaFoldDB" id="A0AAD7P154"/>
<name>A0AAD7P154_9AGAR</name>
<evidence type="ECO:0000256" key="2">
    <source>
        <dbReference type="ARBA" id="ARBA00022475"/>
    </source>
</evidence>
<evidence type="ECO:0000256" key="1">
    <source>
        <dbReference type="ARBA" id="ARBA00004609"/>
    </source>
</evidence>
<dbReference type="GO" id="GO:0005886">
    <property type="term" value="C:plasma membrane"/>
    <property type="evidence" value="ECO:0007669"/>
    <property type="project" value="UniProtKB-SubCell"/>
</dbReference>
<proteinExistence type="predicted"/>
<dbReference type="InterPro" id="IPR046936">
    <property type="entry name" value="BIM1-like"/>
</dbReference>
<reference evidence="10" key="1">
    <citation type="submission" date="2023-03" db="EMBL/GenBank/DDBJ databases">
        <title>Massive genome expansion in bonnet fungi (Mycena s.s.) driven by repeated elements and novel gene families across ecological guilds.</title>
        <authorList>
            <consortium name="Lawrence Berkeley National Laboratory"/>
            <person name="Harder C.B."/>
            <person name="Miyauchi S."/>
            <person name="Viragh M."/>
            <person name="Kuo A."/>
            <person name="Thoen E."/>
            <person name="Andreopoulos B."/>
            <person name="Lu D."/>
            <person name="Skrede I."/>
            <person name="Drula E."/>
            <person name="Henrissat B."/>
            <person name="Morin E."/>
            <person name="Kohler A."/>
            <person name="Barry K."/>
            <person name="LaButti K."/>
            <person name="Morin E."/>
            <person name="Salamov A."/>
            <person name="Lipzen A."/>
            <person name="Mereny Z."/>
            <person name="Hegedus B."/>
            <person name="Baldrian P."/>
            <person name="Stursova M."/>
            <person name="Weitz H."/>
            <person name="Taylor A."/>
            <person name="Grigoriev I.V."/>
            <person name="Nagy L.G."/>
            <person name="Martin F."/>
            <person name="Kauserud H."/>
        </authorList>
    </citation>
    <scope>NUCLEOTIDE SEQUENCE</scope>
    <source>
        <strain evidence="10">CBHHK188m</strain>
    </source>
</reference>
<keyword evidence="6" id="KW-0325">Glycoprotein</keyword>
<keyword evidence="8" id="KW-1133">Transmembrane helix</keyword>
<keyword evidence="3" id="KW-0336">GPI-anchor</keyword>
<keyword evidence="11" id="KW-1185">Reference proteome</keyword>
<feature type="transmembrane region" description="Helical" evidence="8">
    <location>
        <begin position="179"/>
        <end position="197"/>
    </location>
</feature>
<evidence type="ECO:0000256" key="3">
    <source>
        <dbReference type="ARBA" id="ARBA00022622"/>
    </source>
</evidence>
<accession>A0AAD7P154</accession>
<evidence type="ECO:0000256" key="7">
    <source>
        <dbReference type="ARBA" id="ARBA00023288"/>
    </source>
</evidence>
<dbReference type="CDD" id="cd21176">
    <property type="entry name" value="LPMO_auxiliary-like"/>
    <property type="match status" value="1"/>
</dbReference>
<evidence type="ECO:0000256" key="6">
    <source>
        <dbReference type="ARBA" id="ARBA00023180"/>
    </source>
</evidence>
<dbReference type="Pfam" id="PF20238">
    <property type="entry name" value="BIM1-like_dom"/>
    <property type="match status" value="1"/>
</dbReference>
<evidence type="ECO:0000256" key="5">
    <source>
        <dbReference type="ARBA" id="ARBA00023136"/>
    </source>
</evidence>
<keyword evidence="7" id="KW-0449">Lipoprotein</keyword>